<feature type="region of interest" description="Disordered" evidence="1">
    <location>
        <begin position="27"/>
        <end position="47"/>
    </location>
</feature>
<feature type="transmembrane region" description="Helical" evidence="2">
    <location>
        <begin position="234"/>
        <end position="251"/>
    </location>
</feature>
<accession>A0A9W9S2I6</accession>
<evidence type="ECO:0000313" key="5">
    <source>
        <dbReference type="Proteomes" id="UP001147782"/>
    </source>
</evidence>
<gene>
    <name evidence="4" type="ORF">N7496_008158</name>
</gene>
<evidence type="ECO:0000313" key="4">
    <source>
        <dbReference type="EMBL" id="KAJ5368398.1"/>
    </source>
</evidence>
<dbReference type="PANTHER" id="PTHR34883:SF15">
    <property type="entry name" value="EXTRACELLULAR SERINE-RICH PROTEIN"/>
    <property type="match status" value="1"/>
</dbReference>
<feature type="chain" id="PRO_5040959660" description="Extracellular serine-rich protein" evidence="3">
    <location>
        <begin position="20"/>
        <end position="252"/>
    </location>
</feature>
<protein>
    <recommendedName>
        <fullName evidence="6">Extracellular serine-rich protein</fullName>
    </recommendedName>
</protein>
<dbReference type="GeneID" id="81440256"/>
<feature type="region of interest" description="Disordered" evidence="1">
    <location>
        <begin position="161"/>
        <end position="225"/>
    </location>
</feature>
<reference evidence="4" key="2">
    <citation type="journal article" date="2023" name="IMA Fungus">
        <title>Comparative genomic study of the Penicillium genus elucidates a diverse pangenome and 15 lateral gene transfer events.</title>
        <authorList>
            <person name="Petersen C."/>
            <person name="Sorensen T."/>
            <person name="Nielsen M.R."/>
            <person name="Sondergaard T.E."/>
            <person name="Sorensen J.L."/>
            <person name="Fitzpatrick D.A."/>
            <person name="Frisvad J.C."/>
            <person name="Nielsen K.L."/>
        </authorList>
    </citation>
    <scope>NUCLEOTIDE SEQUENCE</scope>
    <source>
        <strain evidence="4">IBT 29864</strain>
    </source>
</reference>
<evidence type="ECO:0000256" key="3">
    <source>
        <dbReference type="SAM" id="SignalP"/>
    </source>
</evidence>
<dbReference type="CDD" id="cd00920">
    <property type="entry name" value="Cupredoxin"/>
    <property type="match status" value="1"/>
</dbReference>
<dbReference type="PANTHER" id="PTHR34883">
    <property type="entry name" value="SERINE-RICH PROTEIN, PUTATIVE-RELATED-RELATED"/>
    <property type="match status" value="1"/>
</dbReference>
<name>A0A9W9S2I6_9EURO</name>
<keyword evidence="2" id="KW-0472">Membrane</keyword>
<feature type="compositionally biased region" description="Low complexity" evidence="1">
    <location>
        <begin position="27"/>
        <end position="46"/>
    </location>
</feature>
<feature type="compositionally biased region" description="Low complexity" evidence="1">
    <location>
        <begin position="183"/>
        <end position="225"/>
    </location>
</feature>
<keyword evidence="3" id="KW-0732">Signal</keyword>
<dbReference type="AlphaFoldDB" id="A0A9W9S2I6"/>
<dbReference type="RefSeq" id="XP_056553140.1">
    <property type="nucleotide sequence ID" value="XM_056701077.1"/>
</dbReference>
<evidence type="ECO:0000256" key="1">
    <source>
        <dbReference type="SAM" id="MobiDB-lite"/>
    </source>
</evidence>
<keyword evidence="2" id="KW-1133">Transmembrane helix</keyword>
<dbReference type="InterPro" id="IPR008972">
    <property type="entry name" value="Cupredoxin"/>
</dbReference>
<keyword evidence="5" id="KW-1185">Reference proteome</keyword>
<comment type="caution">
    <text evidence="4">The sequence shown here is derived from an EMBL/GenBank/DDBJ whole genome shotgun (WGS) entry which is preliminary data.</text>
</comment>
<keyword evidence="2" id="KW-0812">Transmembrane</keyword>
<dbReference type="SUPFAM" id="SSF49503">
    <property type="entry name" value="Cupredoxins"/>
    <property type="match status" value="1"/>
</dbReference>
<dbReference type="EMBL" id="JAPZBS010000007">
    <property type="protein sequence ID" value="KAJ5368398.1"/>
    <property type="molecule type" value="Genomic_DNA"/>
</dbReference>
<evidence type="ECO:0000256" key="2">
    <source>
        <dbReference type="SAM" id="Phobius"/>
    </source>
</evidence>
<reference evidence="4" key="1">
    <citation type="submission" date="2022-11" db="EMBL/GenBank/DDBJ databases">
        <authorList>
            <person name="Petersen C."/>
        </authorList>
    </citation>
    <scope>NUCLEOTIDE SEQUENCE</scope>
    <source>
        <strain evidence="4">IBT 29864</strain>
    </source>
</reference>
<dbReference type="Proteomes" id="UP001147782">
    <property type="component" value="Unassembled WGS sequence"/>
</dbReference>
<dbReference type="InterPro" id="IPR052953">
    <property type="entry name" value="Ser-rich/MCO-related"/>
</dbReference>
<sequence length="252" mass="25487">MIKVSLYTFSLLCLPLIGAQYGGRASSDTTTATASSTESGSASNTTRSVDVGKSGFTFDPDTVHVPAGGVVEFHFYPGDHSIAQAAFNNPCHPISDTGFFSGFMASADNGKPVWSLTVNDTNSIWFYCGQVGHCQAGMVGVINPSGSDALDSFKSAASSANGQSVPATAQGGILGTPSTGQITTTSSSETATSGPPATSSMNTTSSTSPGSGTQTSTGGSGPSTTNTANNLHDLIGLNVLAILTLVMVMFLM</sequence>
<evidence type="ECO:0008006" key="6">
    <source>
        <dbReference type="Google" id="ProtNLM"/>
    </source>
</evidence>
<feature type="signal peptide" evidence="3">
    <location>
        <begin position="1"/>
        <end position="19"/>
    </location>
</feature>
<organism evidence="4 5">
    <name type="scientific">Penicillium cataractarum</name>
    <dbReference type="NCBI Taxonomy" id="2100454"/>
    <lineage>
        <taxon>Eukaryota</taxon>
        <taxon>Fungi</taxon>
        <taxon>Dikarya</taxon>
        <taxon>Ascomycota</taxon>
        <taxon>Pezizomycotina</taxon>
        <taxon>Eurotiomycetes</taxon>
        <taxon>Eurotiomycetidae</taxon>
        <taxon>Eurotiales</taxon>
        <taxon>Aspergillaceae</taxon>
        <taxon>Penicillium</taxon>
    </lineage>
</organism>
<proteinExistence type="predicted"/>
<dbReference type="OrthoDB" id="2331100at2759"/>
<dbReference type="Gene3D" id="2.60.40.420">
    <property type="entry name" value="Cupredoxins - blue copper proteins"/>
    <property type="match status" value="1"/>
</dbReference>